<dbReference type="Proteomes" id="UP001272987">
    <property type="component" value="Unassembled WGS sequence"/>
</dbReference>
<dbReference type="Proteomes" id="UP001282288">
    <property type="component" value="Unassembled WGS sequence"/>
</dbReference>
<dbReference type="AlphaFoldDB" id="A0AAP6BIY4"/>
<organism evidence="1 4">
    <name type="scientific">Streptomyces acidiscabies</name>
    <dbReference type="NCBI Taxonomy" id="42234"/>
    <lineage>
        <taxon>Bacteria</taxon>
        <taxon>Bacillati</taxon>
        <taxon>Actinomycetota</taxon>
        <taxon>Actinomycetes</taxon>
        <taxon>Kitasatosporales</taxon>
        <taxon>Streptomycetaceae</taxon>
        <taxon>Streptomyces</taxon>
    </lineage>
</organism>
<dbReference type="InterPro" id="IPR006439">
    <property type="entry name" value="HAD-SF_hydro_IA"/>
</dbReference>
<evidence type="ECO:0000313" key="1">
    <source>
        <dbReference type="EMBL" id="MDX2965608.1"/>
    </source>
</evidence>
<dbReference type="NCBIfam" id="TIGR01509">
    <property type="entry name" value="HAD-SF-IA-v3"/>
    <property type="match status" value="1"/>
</dbReference>
<evidence type="ECO:0000313" key="4">
    <source>
        <dbReference type="Proteomes" id="UP001282288"/>
    </source>
</evidence>
<evidence type="ECO:0000313" key="3">
    <source>
        <dbReference type="Proteomes" id="UP001272987"/>
    </source>
</evidence>
<dbReference type="Gene3D" id="3.40.50.1000">
    <property type="entry name" value="HAD superfamily/HAD-like"/>
    <property type="match status" value="1"/>
</dbReference>
<dbReference type="SUPFAM" id="SSF56784">
    <property type="entry name" value="HAD-like"/>
    <property type="match status" value="1"/>
</dbReference>
<protein>
    <submittedName>
        <fullName evidence="1">HAD family phosphatase</fullName>
    </submittedName>
</protein>
<dbReference type="PANTHER" id="PTHR43611:SF3">
    <property type="entry name" value="FLAVIN MONONUCLEOTIDE HYDROLASE 1, CHLOROPLATIC"/>
    <property type="match status" value="1"/>
</dbReference>
<accession>A0AAP6BIY4</accession>
<dbReference type="CDD" id="cd02603">
    <property type="entry name" value="HAD_sEH-N_like"/>
    <property type="match status" value="1"/>
</dbReference>
<reference evidence="1 3" key="1">
    <citation type="journal article" date="2023" name="Microb. Genom.">
        <title>Mesoterricola silvestris gen. nov., sp. nov., Mesoterricola sediminis sp. nov., Geothrix oryzae sp. nov., Geothrix edaphica sp. nov., Geothrix rubra sp. nov., and Geothrix limicola sp. nov., six novel members of Acidobacteriota isolated from soils.</title>
        <authorList>
            <person name="Weisberg A.J."/>
            <person name="Pearce E."/>
            <person name="Kramer C.G."/>
            <person name="Chang J.H."/>
            <person name="Clarke C.R."/>
        </authorList>
    </citation>
    <scope>NUCLEOTIDE SEQUENCE</scope>
    <source>
        <strain evidence="2 3">NB05-1H</strain>
        <strain evidence="1">NRRL_B-16521</strain>
    </source>
</reference>
<name>A0AAP6BIY4_9ACTN</name>
<dbReference type="Pfam" id="PF00702">
    <property type="entry name" value="Hydrolase"/>
    <property type="match status" value="1"/>
</dbReference>
<gene>
    <name evidence="1" type="ORF">PV399_38730</name>
    <name evidence="2" type="ORF">PV666_44560</name>
</gene>
<sequence length="219" mass="23862">MTTPTPPTAQTGIDALIIDYNGVIGLQPDAARWRRLAALAGYPDAHLASFQEAFWSQRPAYDAGECSDLAFWTAVLGAHPGPRLLRDLVDTDTAMWTRTDPRILSALARAHAAGLPITLLSNAPAPLCDVLDATHWRRTLITHALYSARLHVSKPDPRAYEHALAASAVRDRARALFVDDRTDNIRAAAGLGMRTLHYTGNPEDLEQRIVPRSTGTPVS</sequence>
<comment type="caution">
    <text evidence="1">The sequence shown here is derived from an EMBL/GenBank/DDBJ whole genome shotgun (WGS) entry which is preliminary data.</text>
</comment>
<dbReference type="GeneID" id="69812474"/>
<proteinExistence type="predicted"/>
<evidence type="ECO:0000313" key="2">
    <source>
        <dbReference type="EMBL" id="MDX3024890.1"/>
    </source>
</evidence>
<dbReference type="PANTHER" id="PTHR43611">
    <property type="entry name" value="ALPHA-D-GLUCOSE 1-PHOSPHATE PHOSPHATASE"/>
    <property type="match status" value="1"/>
</dbReference>
<dbReference type="EMBL" id="JARAWP010000039">
    <property type="protein sequence ID" value="MDX3024890.1"/>
    <property type="molecule type" value="Genomic_DNA"/>
</dbReference>
<dbReference type="EMBL" id="JARAWC010000044">
    <property type="protein sequence ID" value="MDX2965608.1"/>
    <property type="molecule type" value="Genomic_DNA"/>
</dbReference>
<dbReference type="InterPro" id="IPR023214">
    <property type="entry name" value="HAD_sf"/>
</dbReference>
<keyword evidence="3" id="KW-1185">Reference proteome</keyword>
<dbReference type="RefSeq" id="WP_010352577.1">
    <property type="nucleotide sequence ID" value="NZ_CP122369.1"/>
</dbReference>
<dbReference type="InterPro" id="IPR036412">
    <property type="entry name" value="HAD-like_sf"/>
</dbReference>